<comment type="caution">
    <text evidence="1">The sequence shown here is derived from an EMBL/GenBank/DDBJ whole genome shotgun (WGS) entry which is preliminary data.</text>
</comment>
<reference evidence="1" key="1">
    <citation type="submission" date="2019-06" db="EMBL/GenBank/DDBJ databases">
        <authorList>
            <person name="Zheng W."/>
        </authorList>
    </citation>
    <scope>NUCLEOTIDE SEQUENCE</scope>
    <source>
        <strain evidence="1">QDHG01</strain>
    </source>
</reference>
<dbReference type="AlphaFoldDB" id="A0A8J8NNH7"/>
<evidence type="ECO:0000313" key="2">
    <source>
        <dbReference type="Proteomes" id="UP000785679"/>
    </source>
</evidence>
<sequence>MLYQSMSTKIRQRSITTARVVEMKASPRFQELAAGGSHPDWSDPSLCCYYSRTQSLKRQQPSQYWLAEILLHRRYSQAQKQQSKPRTELTVNIEHSIPNAIFYSVIFGGGDPCRCGQRLG</sequence>
<protein>
    <submittedName>
        <fullName evidence="1">Uncharacterized protein</fullName>
    </submittedName>
</protein>
<dbReference type="EMBL" id="RRYP01009668">
    <property type="protein sequence ID" value="TNV78907.1"/>
    <property type="molecule type" value="Genomic_DNA"/>
</dbReference>
<gene>
    <name evidence="1" type="ORF">FGO68_gene2095</name>
</gene>
<name>A0A8J8NNH7_HALGN</name>
<dbReference type="Proteomes" id="UP000785679">
    <property type="component" value="Unassembled WGS sequence"/>
</dbReference>
<organism evidence="1 2">
    <name type="scientific">Halteria grandinella</name>
    <dbReference type="NCBI Taxonomy" id="5974"/>
    <lineage>
        <taxon>Eukaryota</taxon>
        <taxon>Sar</taxon>
        <taxon>Alveolata</taxon>
        <taxon>Ciliophora</taxon>
        <taxon>Intramacronucleata</taxon>
        <taxon>Spirotrichea</taxon>
        <taxon>Stichotrichia</taxon>
        <taxon>Sporadotrichida</taxon>
        <taxon>Halteriidae</taxon>
        <taxon>Halteria</taxon>
    </lineage>
</organism>
<accession>A0A8J8NNH7</accession>
<evidence type="ECO:0000313" key="1">
    <source>
        <dbReference type="EMBL" id="TNV78907.1"/>
    </source>
</evidence>
<proteinExistence type="predicted"/>
<keyword evidence="2" id="KW-1185">Reference proteome</keyword>